<dbReference type="AlphaFoldDB" id="A0A1F5V4Z7"/>
<reference evidence="2 3" key="1">
    <citation type="journal article" date="2016" name="Nat. Commun.">
        <title>Thousands of microbial genomes shed light on interconnected biogeochemical processes in an aquifer system.</title>
        <authorList>
            <person name="Anantharaman K."/>
            <person name="Brown C.T."/>
            <person name="Hug L.A."/>
            <person name="Sharon I."/>
            <person name="Castelle C.J."/>
            <person name="Probst A.J."/>
            <person name="Thomas B.C."/>
            <person name="Singh A."/>
            <person name="Wilkins M.J."/>
            <person name="Karaoz U."/>
            <person name="Brodie E.L."/>
            <person name="Williams K.H."/>
            <person name="Hubbard S.S."/>
            <person name="Banfield J.F."/>
        </authorList>
    </citation>
    <scope>NUCLEOTIDE SEQUENCE [LARGE SCALE GENOMIC DNA]</scope>
</reference>
<name>A0A1F5V4Z7_9BACT</name>
<dbReference type="STRING" id="1817863.A2Y62_21200"/>
<dbReference type="InterPro" id="IPR056638">
    <property type="entry name" value="DUF7736"/>
</dbReference>
<evidence type="ECO:0000259" key="1">
    <source>
        <dbReference type="Pfam" id="PF24875"/>
    </source>
</evidence>
<proteinExistence type="predicted"/>
<dbReference type="EMBL" id="MFGW01000245">
    <property type="protein sequence ID" value="OGF58480.1"/>
    <property type="molecule type" value="Genomic_DNA"/>
</dbReference>
<feature type="domain" description="DUF7736" evidence="1">
    <location>
        <begin position="4"/>
        <end position="60"/>
    </location>
</feature>
<gene>
    <name evidence="2" type="ORF">A2Y62_21200</name>
</gene>
<comment type="caution">
    <text evidence="2">The sequence shown here is derived from an EMBL/GenBank/DDBJ whole genome shotgun (WGS) entry which is preliminary data.</text>
</comment>
<accession>A0A1F5V4Z7</accession>
<dbReference type="Proteomes" id="UP000178943">
    <property type="component" value="Unassembled WGS sequence"/>
</dbReference>
<evidence type="ECO:0000313" key="3">
    <source>
        <dbReference type="Proteomes" id="UP000178943"/>
    </source>
</evidence>
<sequence>MTKQEAAIISTYTGILIGEFSDMHEYIEKIMNRPVFTHELGDHKIVKEIKQKSKQDFINILIKEK</sequence>
<evidence type="ECO:0000313" key="2">
    <source>
        <dbReference type="EMBL" id="OGF58480.1"/>
    </source>
</evidence>
<organism evidence="2 3">
    <name type="scientific">Candidatus Fischerbacteria bacterium RBG_13_37_8</name>
    <dbReference type="NCBI Taxonomy" id="1817863"/>
    <lineage>
        <taxon>Bacteria</taxon>
        <taxon>Candidatus Fischeribacteriota</taxon>
    </lineage>
</organism>
<dbReference type="Pfam" id="PF24875">
    <property type="entry name" value="DUF7736"/>
    <property type="match status" value="1"/>
</dbReference>
<protein>
    <recommendedName>
        <fullName evidence="1">DUF7736 domain-containing protein</fullName>
    </recommendedName>
</protein>